<gene>
    <name evidence="8" type="ORF">SAMN04487989_101404</name>
</gene>
<name>A0A1I4YZK0_9FLAO</name>
<evidence type="ECO:0000313" key="8">
    <source>
        <dbReference type="EMBL" id="SFN43434.1"/>
    </source>
</evidence>
<evidence type="ECO:0000256" key="4">
    <source>
        <dbReference type="ARBA" id="ARBA00022989"/>
    </source>
</evidence>
<evidence type="ECO:0000313" key="9">
    <source>
        <dbReference type="Proteomes" id="UP000198705"/>
    </source>
</evidence>
<dbReference type="STRING" id="649333.SAMN04487989_101404"/>
<comment type="subcellular location">
    <subcellularLocation>
        <location evidence="1">Cell membrane</location>
        <topology evidence="1">Multi-pass membrane protein</topology>
    </subcellularLocation>
</comment>
<keyword evidence="3 6" id="KW-0812">Transmembrane</keyword>
<evidence type="ECO:0000256" key="1">
    <source>
        <dbReference type="ARBA" id="ARBA00004651"/>
    </source>
</evidence>
<protein>
    <submittedName>
        <fullName evidence="8">Phospholipase_D-nuclease N-terminal</fullName>
    </submittedName>
</protein>
<dbReference type="InterPro" id="IPR027379">
    <property type="entry name" value="CLS_N"/>
</dbReference>
<feature type="domain" description="Cardiolipin synthase N-terminal" evidence="7">
    <location>
        <begin position="19"/>
        <end position="57"/>
    </location>
</feature>
<keyword evidence="9" id="KW-1185">Reference proteome</keyword>
<keyword evidence="2" id="KW-1003">Cell membrane</keyword>
<dbReference type="EMBL" id="FOVN01000001">
    <property type="protein sequence ID" value="SFN43434.1"/>
    <property type="molecule type" value="Genomic_DNA"/>
</dbReference>
<organism evidence="8 9">
    <name type="scientific">Bizionia echini</name>
    <dbReference type="NCBI Taxonomy" id="649333"/>
    <lineage>
        <taxon>Bacteria</taxon>
        <taxon>Pseudomonadati</taxon>
        <taxon>Bacteroidota</taxon>
        <taxon>Flavobacteriia</taxon>
        <taxon>Flavobacteriales</taxon>
        <taxon>Flavobacteriaceae</taxon>
        <taxon>Bizionia</taxon>
    </lineage>
</organism>
<evidence type="ECO:0000256" key="5">
    <source>
        <dbReference type="ARBA" id="ARBA00023136"/>
    </source>
</evidence>
<feature type="transmembrane region" description="Helical" evidence="6">
    <location>
        <begin position="40"/>
        <end position="61"/>
    </location>
</feature>
<keyword evidence="4 6" id="KW-1133">Transmembrane helix</keyword>
<keyword evidence="5 6" id="KW-0472">Membrane</keyword>
<dbReference type="Pfam" id="PF13396">
    <property type="entry name" value="PLDc_N"/>
    <property type="match status" value="1"/>
</dbReference>
<accession>A0A1I4YZK0</accession>
<sequence>MTIVNPVILIISAILALALFLTSLVFIFKNEQKPLFKLLWTLFVIFVPIFGSIIYIIKYFVEKKGMNHTYAT</sequence>
<feature type="transmembrane region" description="Helical" evidence="6">
    <location>
        <begin position="7"/>
        <end position="28"/>
    </location>
</feature>
<dbReference type="Proteomes" id="UP000198705">
    <property type="component" value="Unassembled WGS sequence"/>
</dbReference>
<dbReference type="GO" id="GO:0005886">
    <property type="term" value="C:plasma membrane"/>
    <property type="evidence" value="ECO:0007669"/>
    <property type="project" value="UniProtKB-SubCell"/>
</dbReference>
<evidence type="ECO:0000256" key="3">
    <source>
        <dbReference type="ARBA" id="ARBA00022692"/>
    </source>
</evidence>
<evidence type="ECO:0000259" key="7">
    <source>
        <dbReference type="Pfam" id="PF13396"/>
    </source>
</evidence>
<reference evidence="9" key="1">
    <citation type="submission" date="2016-10" db="EMBL/GenBank/DDBJ databases">
        <authorList>
            <person name="Varghese N."/>
            <person name="Submissions S."/>
        </authorList>
    </citation>
    <scope>NUCLEOTIDE SEQUENCE [LARGE SCALE GENOMIC DNA]</scope>
    <source>
        <strain evidence="9">DSM 23925</strain>
    </source>
</reference>
<evidence type="ECO:0000256" key="6">
    <source>
        <dbReference type="SAM" id="Phobius"/>
    </source>
</evidence>
<proteinExistence type="predicted"/>
<dbReference type="AlphaFoldDB" id="A0A1I4YZK0"/>
<dbReference type="OrthoDB" id="1451319at2"/>
<evidence type="ECO:0000256" key="2">
    <source>
        <dbReference type="ARBA" id="ARBA00022475"/>
    </source>
</evidence>
<dbReference type="RefSeq" id="WP_092205971.1">
    <property type="nucleotide sequence ID" value="NZ_FOVN01000001.1"/>
</dbReference>